<dbReference type="PANTHER" id="PTHR40254:SF1">
    <property type="entry name" value="BLR0577 PROTEIN"/>
    <property type="match status" value="1"/>
</dbReference>
<protein>
    <submittedName>
        <fullName evidence="2">FAD/NAD(P)-binding protein</fullName>
    </submittedName>
</protein>
<reference evidence="2 3" key="1">
    <citation type="submission" date="2021-06" db="EMBL/GenBank/DDBJ databases">
        <title>Differences between aerobic and microaerobic xylene degrading microbial communities.</title>
        <authorList>
            <person name="Banerjee S."/>
            <person name="Tancsics A."/>
        </authorList>
    </citation>
    <scope>NUCLEOTIDE SEQUENCE [LARGE SCALE GENOMIC DNA]</scope>
    <source>
        <strain evidence="2 3">MAP12</strain>
    </source>
</reference>
<dbReference type="RefSeq" id="WP_217683466.1">
    <property type="nucleotide sequence ID" value="NZ_JAHRGL010000080.1"/>
</dbReference>
<proteinExistence type="predicted"/>
<keyword evidence="3" id="KW-1185">Reference proteome</keyword>
<dbReference type="Pfam" id="PF13454">
    <property type="entry name" value="NAD_binding_9"/>
    <property type="match status" value="1"/>
</dbReference>
<evidence type="ECO:0000259" key="1">
    <source>
        <dbReference type="Pfam" id="PF13454"/>
    </source>
</evidence>
<evidence type="ECO:0000313" key="3">
    <source>
        <dbReference type="Proteomes" id="UP000813068"/>
    </source>
</evidence>
<name>A0ABS6N1U9_9GAMM</name>
<dbReference type="InterPro" id="IPR038732">
    <property type="entry name" value="HpyO/CreE_NAD-binding"/>
</dbReference>
<dbReference type="InterPro" id="IPR052189">
    <property type="entry name" value="L-asp_N-monooxygenase_NS-form"/>
</dbReference>
<dbReference type="Proteomes" id="UP000813068">
    <property type="component" value="Unassembled WGS sequence"/>
</dbReference>
<comment type="caution">
    <text evidence="2">The sequence shown here is derived from an EMBL/GenBank/DDBJ whole genome shotgun (WGS) entry which is preliminary data.</text>
</comment>
<evidence type="ECO:0000313" key="2">
    <source>
        <dbReference type="EMBL" id="MBV2135037.1"/>
    </source>
</evidence>
<feature type="domain" description="FAD-dependent urate hydroxylase HpyO/Asp monooxygenase CreE-like FAD/NAD(P)-binding" evidence="1">
    <location>
        <begin position="5"/>
        <end position="156"/>
    </location>
</feature>
<organism evidence="2 3">
    <name type="scientific">Geopseudomonas aromaticivorans</name>
    <dbReference type="NCBI Taxonomy" id="2849492"/>
    <lineage>
        <taxon>Bacteria</taxon>
        <taxon>Pseudomonadati</taxon>
        <taxon>Pseudomonadota</taxon>
        <taxon>Gammaproteobacteria</taxon>
        <taxon>Pseudomonadales</taxon>
        <taxon>Pseudomonadaceae</taxon>
        <taxon>Geopseudomonas</taxon>
    </lineage>
</organism>
<gene>
    <name evidence="2" type="ORF">KRX52_19885</name>
</gene>
<dbReference type="EMBL" id="JAHRGL010000080">
    <property type="protein sequence ID" value="MBV2135037.1"/>
    <property type="molecule type" value="Genomic_DNA"/>
</dbReference>
<sequence length="460" mass="50600">MKTLVIVGGGFSGAALAVQFLRHCPESDEGVRLVLVNRSASMARGLAYGTPGSQHWLNVPAGNMSALADEPDDFLHFCQRQMADTSGEAFISRRLYGDYLAELVQHAARGAASGVELQQRVAEVRAVHPAAHGVTVELAGAEAIQADHVVLAFGHFAPIDPPGLSVSNLGTARYCADPWQGDALADLPDDAPVLLVGSGLTALDMLLEQLHRQHRGKIFMLSRRGLMPLAHRQQRDETNLTAGLRERILQVPPSTRALTRHIRREVDACARDGGNWRDVFAALRPITPLLWQRLPAEERRRFLRHVQPYWDVHRHRVAPESHQRFRQALADGLLRPMAGRLLNVQPQGDGVSIDVRLRGASDTTRLNVARVINCTGPNLNLMRIRDPLVSQLREEGIVCPDAHGLGLEVDESLAIKSRGGEVSTRVSYIGPMLKAGLWEAIAVPELRRHALNLALRLQQM</sequence>
<dbReference type="PANTHER" id="PTHR40254">
    <property type="entry name" value="BLR0577 PROTEIN"/>
    <property type="match status" value="1"/>
</dbReference>
<accession>A0ABS6N1U9</accession>